<gene>
    <name evidence="3" type="ORF">B1A_21727</name>
</gene>
<dbReference type="Gene3D" id="1.25.40.10">
    <property type="entry name" value="Tetratricopeptide repeat domain"/>
    <property type="match status" value="1"/>
</dbReference>
<dbReference type="SMART" id="SM00028">
    <property type="entry name" value="TPR"/>
    <property type="match status" value="4"/>
</dbReference>
<dbReference type="PANTHER" id="PTHR45586">
    <property type="entry name" value="TPR REPEAT-CONTAINING PROTEIN PA4667"/>
    <property type="match status" value="1"/>
</dbReference>
<dbReference type="AlphaFoldDB" id="T0Y2M2"/>
<proteinExistence type="predicted"/>
<organism evidence="3">
    <name type="scientific">mine drainage metagenome</name>
    <dbReference type="NCBI Taxonomy" id="410659"/>
    <lineage>
        <taxon>unclassified sequences</taxon>
        <taxon>metagenomes</taxon>
        <taxon>ecological metagenomes</taxon>
    </lineage>
</organism>
<dbReference type="InterPro" id="IPR051012">
    <property type="entry name" value="CellSynth/LPSAsmb/PSIAsmb"/>
</dbReference>
<dbReference type="EMBL" id="AUZX01016061">
    <property type="protein sequence ID" value="EQD27248.1"/>
    <property type="molecule type" value="Genomic_DNA"/>
</dbReference>
<dbReference type="PANTHER" id="PTHR45586:SF1">
    <property type="entry name" value="LIPOPOLYSACCHARIDE ASSEMBLY PROTEIN B"/>
    <property type="match status" value="1"/>
</dbReference>
<feature type="non-terminal residue" evidence="3">
    <location>
        <position position="1"/>
    </location>
</feature>
<comment type="caution">
    <text evidence="3">The sequence shown here is derived from an EMBL/GenBank/DDBJ whole genome shotgun (WGS) entry which is preliminary data.</text>
</comment>
<sequence length="287" mass="30416">STDGWALRAEILTALERPAEARAAYTAWLTHDPQSVPAREGVARSLLDEGRAAEALEFLKAQITPGSASETLYLLEAEAESGLGHPDAAVTIVEAGLGAFPEGASLWGRRADLAFAREDWATAGRAYAKALKGNPKNVEWLLGAATAAQKLGRGAEALAFLTSASEAAPDRASVWVALGAALLSEHRAADAIRSFDRAKQLDPASEAARDGARVAEAQLRDERVESLAREAALLEAKLGRPVTRNDLLVQLQIPLDTLDSVMESLGRVPSVDLRSLGPAEWAALERA</sequence>
<dbReference type="Pfam" id="PF13432">
    <property type="entry name" value="TPR_16"/>
    <property type="match status" value="1"/>
</dbReference>
<feature type="non-terminal residue" evidence="3">
    <location>
        <position position="287"/>
    </location>
</feature>
<dbReference type="Pfam" id="PF14559">
    <property type="entry name" value="TPR_19"/>
    <property type="match status" value="1"/>
</dbReference>
<dbReference type="SUPFAM" id="SSF48452">
    <property type="entry name" value="TPR-like"/>
    <property type="match status" value="1"/>
</dbReference>
<keyword evidence="2" id="KW-0802">TPR repeat</keyword>
<accession>T0Y2M2</accession>
<evidence type="ECO:0000256" key="1">
    <source>
        <dbReference type="ARBA" id="ARBA00022737"/>
    </source>
</evidence>
<dbReference type="InterPro" id="IPR011990">
    <property type="entry name" value="TPR-like_helical_dom_sf"/>
</dbReference>
<evidence type="ECO:0000313" key="3">
    <source>
        <dbReference type="EMBL" id="EQD27248.1"/>
    </source>
</evidence>
<protein>
    <submittedName>
        <fullName evidence="3">TPR repeat-containing protein</fullName>
    </submittedName>
</protein>
<dbReference type="InterPro" id="IPR019734">
    <property type="entry name" value="TPR_rpt"/>
</dbReference>
<dbReference type="PROSITE" id="PS50005">
    <property type="entry name" value="TPR"/>
    <property type="match status" value="1"/>
</dbReference>
<reference evidence="3" key="1">
    <citation type="submission" date="2013-08" db="EMBL/GenBank/DDBJ databases">
        <authorList>
            <person name="Mendez C."/>
            <person name="Richter M."/>
            <person name="Ferrer M."/>
            <person name="Sanchez J."/>
        </authorList>
    </citation>
    <scope>NUCLEOTIDE SEQUENCE</scope>
</reference>
<keyword evidence="1" id="KW-0677">Repeat</keyword>
<reference evidence="3" key="2">
    <citation type="journal article" date="2014" name="ISME J.">
        <title>Microbial stratification in low pH oxic and suboxic macroscopic growths along an acid mine drainage.</title>
        <authorList>
            <person name="Mendez-Garcia C."/>
            <person name="Mesa V."/>
            <person name="Sprenger R.R."/>
            <person name="Richter M."/>
            <person name="Diez M.S."/>
            <person name="Solano J."/>
            <person name="Bargiela R."/>
            <person name="Golyshina O.V."/>
            <person name="Manteca A."/>
            <person name="Ramos J.L."/>
            <person name="Gallego J.R."/>
            <person name="Llorente I."/>
            <person name="Martins Dos Santos V.A."/>
            <person name="Jensen O.N."/>
            <person name="Pelaez A.I."/>
            <person name="Sanchez J."/>
            <person name="Ferrer M."/>
        </authorList>
    </citation>
    <scope>NUCLEOTIDE SEQUENCE</scope>
</reference>
<name>T0Y2M2_9ZZZZ</name>
<evidence type="ECO:0000256" key="2">
    <source>
        <dbReference type="ARBA" id="ARBA00022803"/>
    </source>
</evidence>